<organism evidence="1 2">
    <name type="scientific">Steinernema glaseri</name>
    <dbReference type="NCBI Taxonomy" id="37863"/>
    <lineage>
        <taxon>Eukaryota</taxon>
        <taxon>Metazoa</taxon>
        <taxon>Ecdysozoa</taxon>
        <taxon>Nematoda</taxon>
        <taxon>Chromadorea</taxon>
        <taxon>Rhabditida</taxon>
        <taxon>Tylenchina</taxon>
        <taxon>Panagrolaimomorpha</taxon>
        <taxon>Strongyloidoidea</taxon>
        <taxon>Steinernematidae</taxon>
        <taxon>Steinernema</taxon>
    </lineage>
</organism>
<reference evidence="2" key="1">
    <citation type="submission" date="2016-11" db="UniProtKB">
        <authorList>
            <consortium name="WormBaseParasite"/>
        </authorList>
    </citation>
    <scope>IDENTIFICATION</scope>
</reference>
<protein>
    <submittedName>
        <fullName evidence="2">Secreted protein</fullName>
    </submittedName>
</protein>
<evidence type="ECO:0000313" key="1">
    <source>
        <dbReference type="Proteomes" id="UP000095287"/>
    </source>
</evidence>
<accession>A0A1I7Y5G3</accession>
<sequence length="50" mass="5767">MNAWMRIKARIPAAAAAHSLRMIVKVACLWNPLQRKRFSQSSKRSVRRSS</sequence>
<dbReference type="Proteomes" id="UP000095287">
    <property type="component" value="Unplaced"/>
</dbReference>
<dbReference type="WBParaSite" id="L893_g12926.t1">
    <property type="protein sequence ID" value="L893_g12926.t1"/>
    <property type="gene ID" value="L893_g12926"/>
</dbReference>
<keyword evidence="1" id="KW-1185">Reference proteome</keyword>
<dbReference type="AlphaFoldDB" id="A0A1I7Y5G3"/>
<evidence type="ECO:0000313" key="2">
    <source>
        <dbReference type="WBParaSite" id="L893_g12926.t1"/>
    </source>
</evidence>
<name>A0A1I7Y5G3_9BILA</name>
<proteinExistence type="predicted"/>